<organism evidence="2 3">
    <name type="scientific">Umbra pygmaea</name>
    <name type="common">Eastern mudminnow</name>
    <dbReference type="NCBI Taxonomy" id="75934"/>
    <lineage>
        <taxon>Eukaryota</taxon>
        <taxon>Metazoa</taxon>
        <taxon>Chordata</taxon>
        <taxon>Craniata</taxon>
        <taxon>Vertebrata</taxon>
        <taxon>Euteleostomi</taxon>
        <taxon>Actinopterygii</taxon>
        <taxon>Neopterygii</taxon>
        <taxon>Teleostei</taxon>
        <taxon>Protacanthopterygii</taxon>
        <taxon>Esociformes</taxon>
        <taxon>Umbridae</taxon>
        <taxon>Umbra</taxon>
    </lineage>
</organism>
<keyword evidence="3" id="KW-1185">Reference proteome</keyword>
<evidence type="ECO:0000313" key="2">
    <source>
        <dbReference type="EMBL" id="KAL1021662.1"/>
    </source>
</evidence>
<comment type="caution">
    <text evidence="2">The sequence shown here is derived from an EMBL/GenBank/DDBJ whole genome shotgun (WGS) entry which is preliminary data.</text>
</comment>
<evidence type="ECO:0000313" key="3">
    <source>
        <dbReference type="Proteomes" id="UP001557470"/>
    </source>
</evidence>
<reference evidence="2 3" key="1">
    <citation type="submission" date="2024-06" db="EMBL/GenBank/DDBJ databases">
        <authorList>
            <person name="Pan Q."/>
            <person name="Wen M."/>
            <person name="Jouanno E."/>
            <person name="Zahm M."/>
            <person name="Klopp C."/>
            <person name="Cabau C."/>
            <person name="Louis A."/>
            <person name="Berthelot C."/>
            <person name="Parey E."/>
            <person name="Roest Crollius H."/>
            <person name="Montfort J."/>
            <person name="Robinson-Rechavi M."/>
            <person name="Bouchez O."/>
            <person name="Lampietro C."/>
            <person name="Lopez Roques C."/>
            <person name="Donnadieu C."/>
            <person name="Postlethwait J."/>
            <person name="Bobe J."/>
            <person name="Verreycken H."/>
            <person name="Guiguen Y."/>
        </authorList>
    </citation>
    <scope>NUCLEOTIDE SEQUENCE [LARGE SCALE GENOMIC DNA]</scope>
    <source>
        <strain evidence="2">Up_M1</strain>
        <tissue evidence="2">Testis</tissue>
    </source>
</reference>
<proteinExistence type="predicted"/>
<evidence type="ECO:0000256" key="1">
    <source>
        <dbReference type="SAM" id="MobiDB-lite"/>
    </source>
</evidence>
<sequence>MIHNLLEATERPFLRRKTHQGHPAYRCVSDWPPEEDIEQYTDSPPSAAHRPKQRFPCLNKTALGPEETGRPGKCSLGTKQIT</sequence>
<dbReference type="EMBL" id="JAGEUA010000001">
    <property type="protein sequence ID" value="KAL1021662.1"/>
    <property type="molecule type" value="Genomic_DNA"/>
</dbReference>
<gene>
    <name evidence="2" type="ORF">UPYG_G00016270</name>
</gene>
<dbReference type="AlphaFoldDB" id="A0ABD0XME2"/>
<name>A0ABD0XME2_UMBPY</name>
<accession>A0ABD0XME2</accession>
<dbReference type="Proteomes" id="UP001557470">
    <property type="component" value="Unassembled WGS sequence"/>
</dbReference>
<protein>
    <submittedName>
        <fullName evidence="2">Uncharacterized protein</fullName>
    </submittedName>
</protein>
<feature type="region of interest" description="Disordered" evidence="1">
    <location>
        <begin position="36"/>
        <end position="82"/>
    </location>
</feature>